<comment type="cofactor">
    <cofactor evidence="6">
        <name>Zn(2+)</name>
        <dbReference type="ChEBI" id="CHEBI:29105"/>
    </cofactor>
    <text evidence="6">Binds 1 zinc ion per subunit.</text>
</comment>
<proteinExistence type="inferred from homology"/>
<dbReference type="Proteomes" id="UP001058602">
    <property type="component" value="Chromosome 1"/>
</dbReference>
<dbReference type="RefSeq" id="WP_257084670.1">
    <property type="nucleotide sequence ID" value="NZ_CP102096.1"/>
</dbReference>
<keyword evidence="7" id="KW-0472">Membrane</keyword>
<evidence type="ECO:0000256" key="3">
    <source>
        <dbReference type="ARBA" id="ARBA00022801"/>
    </source>
</evidence>
<dbReference type="PANTHER" id="PTHR22726">
    <property type="entry name" value="METALLOENDOPEPTIDASE OMA1"/>
    <property type="match status" value="1"/>
</dbReference>
<dbReference type="Pfam" id="PF23368">
    <property type="entry name" value="DUF7092"/>
    <property type="match status" value="1"/>
</dbReference>
<evidence type="ECO:0000256" key="5">
    <source>
        <dbReference type="ARBA" id="ARBA00023049"/>
    </source>
</evidence>
<keyword evidence="5 6" id="KW-0482">Metalloprotease</keyword>
<keyword evidence="7" id="KW-0812">Transmembrane</keyword>
<keyword evidence="4 6" id="KW-0862">Zinc</keyword>
<comment type="similarity">
    <text evidence="6">Belongs to the peptidase M48 family.</text>
</comment>
<evidence type="ECO:0000256" key="1">
    <source>
        <dbReference type="ARBA" id="ARBA00022670"/>
    </source>
</evidence>
<evidence type="ECO:0000256" key="2">
    <source>
        <dbReference type="ARBA" id="ARBA00022723"/>
    </source>
</evidence>
<keyword evidence="2" id="KW-0479">Metal-binding</keyword>
<feature type="domain" description="Peptidase M48" evidence="8">
    <location>
        <begin position="158"/>
        <end position="332"/>
    </location>
</feature>
<dbReference type="InterPro" id="IPR055518">
    <property type="entry name" value="DUF7092"/>
</dbReference>
<sequence>MRFLGVAFPPKSSLRYEAELDTTQANVLSLRVDGMIFSCDLMRAEISIPVGNLPIRIKLPDGWVFVVERSPELSQWLKSQRKIGWLDKLESNLFGWLISIVVCIAVIIGGYTHALPWVSEKVVLALPDAVAVELGEQTLEMLSSASEEWRDSELPEAQQAAIRQRVKSNLTSLEPLPYPVEIVFRSSTMGANAFALPGGKVVLLDELVQLAKTPQQLDSIILHEIGHIHHRHMMKRLVHSSILSVGVALLTGESSGVIDNLAGLGVFFLSAGHSRDAENEADLFAKQAMLTIYGTSEPMAEMFELFHQQESIEIPKWLSSHPDFDQRIQAARD</sequence>
<dbReference type="Pfam" id="PF01435">
    <property type="entry name" value="Peptidase_M48"/>
    <property type="match status" value="1"/>
</dbReference>
<protein>
    <submittedName>
        <fullName evidence="10">M48 family metallopeptidase</fullName>
    </submittedName>
</protein>
<dbReference type="PANTHER" id="PTHR22726:SF24">
    <property type="entry name" value="M48 FAMILY METALLOPEPTIDASE"/>
    <property type="match status" value="1"/>
</dbReference>
<evidence type="ECO:0000256" key="4">
    <source>
        <dbReference type="ARBA" id="ARBA00022833"/>
    </source>
</evidence>
<keyword evidence="1 6" id="KW-0645">Protease</keyword>
<dbReference type="EMBL" id="CP102096">
    <property type="protein sequence ID" value="UUM30943.1"/>
    <property type="molecule type" value="Genomic_DNA"/>
</dbReference>
<name>A0ABY5LFX1_9VIBR</name>
<accession>A0ABY5LFX1</accession>
<keyword evidence="11" id="KW-1185">Reference proteome</keyword>
<keyword evidence="3 6" id="KW-0378">Hydrolase</keyword>
<dbReference type="InterPro" id="IPR001915">
    <property type="entry name" value="Peptidase_M48"/>
</dbReference>
<evidence type="ECO:0000313" key="11">
    <source>
        <dbReference type="Proteomes" id="UP001058602"/>
    </source>
</evidence>
<evidence type="ECO:0000256" key="7">
    <source>
        <dbReference type="SAM" id="Phobius"/>
    </source>
</evidence>
<feature type="transmembrane region" description="Helical" evidence="7">
    <location>
        <begin position="93"/>
        <end position="111"/>
    </location>
</feature>
<evidence type="ECO:0000259" key="9">
    <source>
        <dbReference type="Pfam" id="PF23368"/>
    </source>
</evidence>
<dbReference type="Gene3D" id="3.30.2010.10">
    <property type="entry name" value="Metalloproteases ('zincins'), catalytic domain"/>
    <property type="match status" value="1"/>
</dbReference>
<evidence type="ECO:0000256" key="6">
    <source>
        <dbReference type="RuleBase" id="RU003983"/>
    </source>
</evidence>
<keyword evidence="7" id="KW-1133">Transmembrane helix</keyword>
<organism evidence="10 11">
    <name type="scientific">Vibrio japonicus</name>
    <dbReference type="NCBI Taxonomy" id="1824638"/>
    <lineage>
        <taxon>Bacteria</taxon>
        <taxon>Pseudomonadati</taxon>
        <taxon>Pseudomonadota</taxon>
        <taxon>Gammaproteobacteria</taxon>
        <taxon>Vibrionales</taxon>
        <taxon>Vibrionaceae</taxon>
        <taxon>Vibrio</taxon>
    </lineage>
</organism>
<feature type="domain" description="DUF7092" evidence="9">
    <location>
        <begin position="5"/>
        <end position="79"/>
    </location>
</feature>
<dbReference type="InterPro" id="IPR051156">
    <property type="entry name" value="Mito/Outer_Membr_Metalloprot"/>
</dbReference>
<gene>
    <name evidence="10" type="ORF">NP165_01925</name>
</gene>
<evidence type="ECO:0000259" key="8">
    <source>
        <dbReference type="Pfam" id="PF01435"/>
    </source>
</evidence>
<dbReference type="CDD" id="cd07332">
    <property type="entry name" value="M48C_Oma1_like"/>
    <property type="match status" value="1"/>
</dbReference>
<evidence type="ECO:0000313" key="10">
    <source>
        <dbReference type="EMBL" id="UUM30943.1"/>
    </source>
</evidence>
<reference evidence="10" key="1">
    <citation type="submission" date="2022-07" db="EMBL/GenBank/DDBJ databases">
        <title>Complete genome of Vibrio japonicus strain JCM 31412T and phylogenomic assessment of the Nereis clade of the genus Vibrio.</title>
        <authorList>
            <person name="Shlafstein M.D."/>
            <person name="Emsley S.A."/>
            <person name="Ushijima B."/>
            <person name="Videau P."/>
            <person name="Saw J.H."/>
        </authorList>
    </citation>
    <scope>NUCLEOTIDE SEQUENCE</scope>
    <source>
        <strain evidence="10">JCM 31412</strain>
    </source>
</reference>